<dbReference type="InterPro" id="IPR002523">
    <property type="entry name" value="MgTranspt_CorA/ZnTranspt_ZntB"/>
</dbReference>
<protein>
    <recommendedName>
        <fullName evidence="8">Mg2+ and Co2+ transporter-like protein</fullName>
    </recommendedName>
</protein>
<evidence type="ECO:0000256" key="2">
    <source>
        <dbReference type="ARBA" id="ARBA00022692"/>
    </source>
</evidence>
<dbReference type="KEGG" id="tne:Tneu_1193"/>
<keyword evidence="2 5" id="KW-0812">Transmembrane</keyword>
<evidence type="ECO:0000313" key="6">
    <source>
        <dbReference type="EMBL" id="ACB40121.1"/>
    </source>
</evidence>
<dbReference type="EMBL" id="CP001014">
    <property type="protein sequence ID" value="ACB40121.1"/>
    <property type="molecule type" value="Genomic_DNA"/>
</dbReference>
<dbReference type="HOGENOM" id="CLU_1286383_0_0_2"/>
<dbReference type="SUPFAM" id="SSF144083">
    <property type="entry name" value="Magnesium transport protein CorA, transmembrane region"/>
    <property type="match status" value="1"/>
</dbReference>
<comment type="subcellular location">
    <subcellularLocation>
        <location evidence="1">Membrane</location>
        <topology evidence="1">Multi-pass membrane protein</topology>
    </subcellularLocation>
</comment>
<dbReference type="RefSeq" id="WP_012350540.1">
    <property type="nucleotide sequence ID" value="NC_010525.1"/>
</dbReference>
<accession>B1Y8P2</accession>
<dbReference type="eggNOG" id="arCOG02266">
    <property type="taxonomic scope" value="Archaea"/>
</dbReference>
<feature type="transmembrane region" description="Helical" evidence="5">
    <location>
        <begin position="162"/>
        <end position="181"/>
    </location>
</feature>
<dbReference type="GeneID" id="6166188"/>
<dbReference type="Gene3D" id="1.20.58.340">
    <property type="entry name" value="Magnesium transport protein CorA, transmembrane region"/>
    <property type="match status" value="1"/>
</dbReference>
<dbReference type="AlphaFoldDB" id="B1Y8P2"/>
<evidence type="ECO:0008006" key="8">
    <source>
        <dbReference type="Google" id="ProtNLM"/>
    </source>
</evidence>
<evidence type="ECO:0000256" key="5">
    <source>
        <dbReference type="SAM" id="Phobius"/>
    </source>
</evidence>
<dbReference type="GO" id="GO:0046873">
    <property type="term" value="F:metal ion transmembrane transporter activity"/>
    <property type="evidence" value="ECO:0007669"/>
    <property type="project" value="InterPro"/>
</dbReference>
<dbReference type="InterPro" id="IPR045863">
    <property type="entry name" value="CorA_TM1_TM2"/>
</dbReference>
<keyword evidence="3 5" id="KW-1133">Transmembrane helix</keyword>
<evidence type="ECO:0000313" key="7">
    <source>
        <dbReference type="Proteomes" id="UP000001694"/>
    </source>
</evidence>
<dbReference type="GO" id="GO:0016020">
    <property type="term" value="C:membrane"/>
    <property type="evidence" value="ECO:0007669"/>
    <property type="project" value="UniProtKB-SubCell"/>
</dbReference>
<organism evidence="6 7">
    <name type="scientific">Pyrobaculum neutrophilum (strain DSM 2338 / JCM 9278 / NBRC 100436 / V24Sta)</name>
    <name type="common">Thermoproteus neutrophilus</name>
    <dbReference type="NCBI Taxonomy" id="444157"/>
    <lineage>
        <taxon>Archaea</taxon>
        <taxon>Thermoproteota</taxon>
        <taxon>Thermoprotei</taxon>
        <taxon>Thermoproteales</taxon>
        <taxon>Thermoproteaceae</taxon>
        <taxon>Pyrobaculum</taxon>
    </lineage>
</organism>
<keyword evidence="7" id="KW-1185">Reference proteome</keyword>
<evidence type="ECO:0000256" key="4">
    <source>
        <dbReference type="ARBA" id="ARBA00023136"/>
    </source>
</evidence>
<feature type="transmembrane region" description="Helical" evidence="5">
    <location>
        <begin position="193"/>
        <end position="210"/>
    </location>
</feature>
<dbReference type="Pfam" id="PF01544">
    <property type="entry name" value="CorA"/>
    <property type="match status" value="1"/>
</dbReference>
<dbReference type="Proteomes" id="UP000001694">
    <property type="component" value="Chromosome"/>
</dbReference>
<proteinExistence type="predicted"/>
<name>B1Y8P2_PYRNV</name>
<gene>
    <name evidence="6" type="ordered locus">Tneu_1193</name>
</gene>
<dbReference type="STRING" id="444157.Tneu_1193"/>
<sequence>MVYIFEEGGATVVQLPLVKVEEGEVKEEQIELVVDREGRVAKGPYATVQEAFQRALESLSAALHQTESFLDQLEYRLEMEEAVRPGEIYTASYLAHHLYYVASQLYNFGRELGRRGLVGHRAQNYSRALYRKALVLRRYARDLRLLYATMVQVSLNASMKKLTWLGTVALPALLITSIYGMNLKWLPLADSPPAVFAILAASTLAFAYLLNKI</sequence>
<keyword evidence="4 5" id="KW-0472">Membrane</keyword>
<evidence type="ECO:0000256" key="3">
    <source>
        <dbReference type="ARBA" id="ARBA00022989"/>
    </source>
</evidence>
<evidence type="ECO:0000256" key="1">
    <source>
        <dbReference type="ARBA" id="ARBA00004141"/>
    </source>
</evidence>
<reference evidence="6" key="1">
    <citation type="submission" date="2008-03" db="EMBL/GenBank/DDBJ databases">
        <title>Complete sequence of Thermoproteus neutrophilus V24Sta.</title>
        <authorList>
            <consortium name="US DOE Joint Genome Institute"/>
            <person name="Copeland A."/>
            <person name="Lucas S."/>
            <person name="Lapidus A."/>
            <person name="Glavina del Rio T."/>
            <person name="Dalin E."/>
            <person name="Tice H."/>
            <person name="Bruce D."/>
            <person name="Goodwin L."/>
            <person name="Pitluck S."/>
            <person name="Sims D."/>
            <person name="Brettin T."/>
            <person name="Detter J.C."/>
            <person name="Han C."/>
            <person name="Kuske C.R."/>
            <person name="Schmutz J."/>
            <person name="Larimer F."/>
            <person name="Land M."/>
            <person name="Hauser L."/>
            <person name="Kyrpides N."/>
            <person name="Mikhailova N."/>
            <person name="Biddle J.F."/>
            <person name="Zhang Z."/>
            <person name="Fitz-Gibbon S.T."/>
            <person name="Lowe T.M."/>
            <person name="Saltikov C."/>
            <person name="House C.H."/>
            <person name="Richardson P."/>
        </authorList>
    </citation>
    <scope>NUCLEOTIDE SEQUENCE [LARGE SCALE GENOMIC DNA]</scope>
    <source>
        <strain evidence="6">V24Sta</strain>
    </source>
</reference>
<dbReference type="OrthoDB" id="28779at2157"/>